<dbReference type="Gene3D" id="2.130.10.10">
    <property type="entry name" value="YVTN repeat-like/Quinoprotein amine dehydrogenase"/>
    <property type="match status" value="2"/>
</dbReference>
<dbReference type="PANTHER" id="PTHR40274">
    <property type="entry name" value="VIRGINIAMYCIN B LYASE"/>
    <property type="match status" value="1"/>
</dbReference>
<accession>A0A6A6PSZ5</accession>
<evidence type="ECO:0000313" key="2">
    <source>
        <dbReference type="EMBL" id="KAF2482613.1"/>
    </source>
</evidence>
<keyword evidence="1" id="KW-0732">Signal</keyword>
<dbReference type="EMBL" id="MU001636">
    <property type="protein sequence ID" value="KAF2482613.1"/>
    <property type="molecule type" value="Genomic_DNA"/>
</dbReference>
<protein>
    <recommendedName>
        <fullName evidence="4">Virginiamycin B lyase</fullName>
    </recommendedName>
</protein>
<dbReference type="AlphaFoldDB" id="A0A6A6PSZ5"/>
<dbReference type="PANTHER" id="PTHR40274:SF3">
    <property type="entry name" value="VIRGINIAMYCIN B LYASE"/>
    <property type="match status" value="1"/>
</dbReference>
<proteinExistence type="predicted"/>
<sequence>MTFFLLAIAYFAALACSAPASKFTFYNVETPLAGPCDLWNGPDGAIWVDTLLANKIVRVDPSSGAVTEYSIPYKSGLLPTSVLPSSTQGRVALACVVQPGYDGKMYLATGIRDQIARINVETKEVEVFGYVNLAGNLEPLNDAWPVEEGMFFSQTSGNVITLFNYNTTEFKDYPLPIPLSGPVGMRTGSDGGLWFCEFLGNRIGRLNYTDGTIKEYPVPPTLLGPGVMRVETEGRYLWFTALEASALGRIDIYTGEITAYTITNGALFPVEDTEDSKGNVWFTSINDNALNYLTPSTGKFTSIQTPGTLVSLPLSLPPHADIAIHYVQADNSIWFTELSENRIGRYSLS</sequence>
<evidence type="ECO:0000313" key="3">
    <source>
        <dbReference type="Proteomes" id="UP000799767"/>
    </source>
</evidence>
<dbReference type="Proteomes" id="UP000799767">
    <property type="component" value="Unassembled WGS sequence"/>
</dbReference>
<evidence type="ECO:0000256" key="1">
    <source>
        <dbReference type="SAM" id="SignalP"/>
    </source>
</evidence>
<evidence type="ECO:0008006" key="4">
    <source>
        <dbReference type="Google" id="ProtNLM"/>
    </source>
</evidence>
<name>A0A6A6PSZ5_9PEZI</name>
<dbReference type="InterPro" id="IPR051344">
    <property type="entry name" value="Vgb"/>
</dbReference>
<dbReference type="SUPFAM" id="SSF63829">
    <property type="entry name" value="Calcium-dependent phosphotriesterase"/>
    <property type="match status" value="1"/>
</dbReference>
<dbReference type="OrthoDB" id="3625478at2759"/>
<reference evidence="2" key="1">
    <citation type="journal article" date="2020" name="Stud. Mycol.">
        <title>101 Dothideomycetes genomes: a test case for predicting lifestyles and emergence of pathogens.</title>
        <authorList>
            <person name="Haridas S."/>
            <person name="Albert R."/>
            <person name="Binder M."/>
            <person name="Bloem J."/>
            <person name="Labutti K."/>
            <person name="Salamov A."/>
            <person name="Andreopoulos B."/>
            <person name="Baker S."/>
            <person name="Barry K."/>
            <person name="Bills G."/>
            <person name="Bluhm B."/>
            <person name="Cannon C."/>
            <person name="Castanera R."/>
            <person name="Culley D."/>
            <person name="Daum C."/>
            <person name="Ezra D."/>
            <person name="Gonzalez J."/>
            <person name="Henrissat B."/>
            <person name="Kuo A."/>
            <person name="Liang C."/>
            <person name="Lipzen A."/>
            <person name="Lutzoni F."/>
            <person name="Magnuson J."/>
            <person name="Mondo S."/>
            <person name="Nolan M."/>
            <person name="Ohm R."/>
            <person name="Pangilinan J."/>
            <person name="Park H.-J."/>
            <person name="Ramirez L."/>
            <person name="Alfaro M."/>
            <person name="Sun H."/>
            <person name="Tritt A."/>
            <person name="Yoshinaga Y."/>
            <person name="Zwiers L.-H."/>
            <person name="Turgeon B."/>
            <person name="Goodwin S."/>
            <person name="Spatafora J."/>
            <person name="Crous P."/>
            <person name="Grigoriev I."/>
        </authorList>
    </citation>
    <scope>NUCLEOTIDE SEQUENCE</scope>
    <source>
        <strain evidence="2">CBS 113389</strain>
    </source>
</reference>
<gene>
    <name evidence="2" type="ORF">BDY17DRAFT_298812</name>
</gene>
<dbReference type="InterPro" id="IPR015943">
    <property type="entry name" value="WD40/YVTN_repeat-like_dom_sf"/>
</dbReference>
<dbReference type="RefSeq" id="XP_033589183.1">
    <property type="nucleotide sequence ID" value="XM_033733810.1"/>
</dbReference>
<feature type="chain" id="PRO_5025580806" description="Virginiamycin B lyase" evidence="1">
    <location>
        <begin position="18"/>
        <end position="349"/>
    </location>
</feature>
<organism evidence="2 3">
    <name type="scientific">Neohortaea acidophila</name>
    <dbReference type="NCBI Taxonomy" id="245834"/>
    <lineage>
        <taxon>Eukaryota</taxon>
        <taxon>Fungi</taxon>
        <taxon>Dikarya</taxon>
        <taxon>Ascomycota</taxon>
        <taxon>Pezizomycotina</taxon>
        <taxon>Dothideomycetes</taxon>
        <taxon>Dothideomycetidae</taxon>
        <taxon>Mycosphaerellales</taxon>
        <taxon>Teratosphaeriaceae</taxon>
        <taxon>Neohortaea</taxon>
    </lineage>
</organism>
<keyword evidence="3" id="KW-1185">Reference proteome</keyword>
<dbReference type="Pfam" id="PF24684">
    <property type="entry name" value="Vgb_lyase"/>
    <property type="match status" value="1"/>
</dbReference>
<dbReference type="SUPFAM" id="SSF63825">
    <property type="entry name" value="YWTD domain"/>
    <property type="match status" value="1"/>
</dbReference>
<feature type="signal peptide" evidence="1">
    <location>
        <begin position="1"/>
        <end position="17"/>
    </location>
</feature>
<dbReference type="GeneID" id="54474812"/>